<organism evidence="1 2">
    <name type="scientific">Ilex paraguariensis</name>
    <name type="common">yerba mate</name>
    <dbReference type="NCBI Taxonomy" id="185542"/>
    <lineage>
        <taxon>Eukaryota</taxon>
        <taxon>Viridiplantae</taxon>
        <taxon>Streptophyta</taxon>
        <taxon>Embryophyta</taxon>
        <taxon>Tracheophyta</taxon>
        <taxon>Spermatophyta</taxon>
        <taxon>Magnoliopsida</taxon>
        <taxon>eudicotyledons</taxon>
        <taxon>Gunneridae</taxon>
        <taxon>Pentapetalae</taxon>
        <taxon>asterids</taxon>
        <taxon>campanulids</taxon>
        <taxon>Aquifoliales</taxon>
        <taxon>Aquifoliaceae</taxon>
        <taxon>Ilex</taxon>
    </lineage>
</organism>
<name>A0ABC8T762_9AQUA</name>
<gene>
    <name evidence="1" type="ORF">ILEXP_LOCUS33030</name>
</gene>
<feature type="non-terminal residue" evidence="1">
    <location>
        <position position="108"/>
    </location>
</feature>
<comment type="caution">
    <text evidence="1">The sequence shown here is derived from an EMBL/GenBank/DDBJ whole genome shotgun (WGS) entry which is preliminary data.</text>
</comment>
<reference evidence="1 2" key="1">
    <citation type="submission" date="2024-02" db="EMBL/GenBank/DDBJ databases">
        <authorList>
            <person name="Vignale AGUSTIN F."/>
            <person name="Sosa J E."/>
            <person name="Modenutti C."/>
        </authorList>
    </citation>
    <scope>NUCLEOTIDE SEQUENCE [LARGE SCALE GENOMIC DNA]</scope>
</reference>
<sequence>MPQPPRPLQPQALPSRPRKWEISWASGVVSTFESRSCVTSFTGRDNSISCEGDDKHASSDDSDIYTSYVVEVERTSPFGSDVPTSYVVKVGCASFVGSDISTLCISDV</sequence>
<dbReference type="AlphaFoldDB" id="A0ABC8T762"/>
<accession>A0ABC8T762</accession>
<protein>
    <submittedName>
        <fullName evidence="1">Uncharacterized protein</fullName>
    </submittedName>
</protein>
<proteinExistence type="predicted"/>
<evidence type="ECO:0000313" key="1">
    <source>
        <dbReference type="EMBL" id="CAK9163961.1"/>
    </source>
</evidence>
<dbReference type="Proteomes" id="UP001642360">
    <property type="component" value="Unassembled WGS sequence"/>
</dbReference>
<evidence type="ECO:0000313" key="2">
    <source>
        <dbReference type="Proteomes" id="UP001642360"/>
    </source>
</evidence>
<keyword evidence="2" id="KW-1185">Reference proteome</keyword>
<dbReference type="EMBL" id="CAUOFW020004119">
    <property type="protein sequence ID" value="CAK9163961.1"/>
    <property type="molecule type" value="Genomic_DNA"/>
</dbReference>